<keyword evidence="7 9" id="KW-0630">Potassium</keyword>
<gene>
    <name evidence="11" type="primary">rbsK</name>
    <name evidence="9" type="synonym">deoK</name>
    <name evidence="11" type="ORF">QBE54_01265</name>
</gene>
<comment type="subcellular location">
    <subcellularLocation>
        <location evidence="9">Cytoplasm</location>
    </subcellularLocation>
</comment>
<feature type="domain" description="Carbohydrate kinase PfkB" evidence="10">
    <location>
        <begin position="10"/>
        <end position="298"/>
    </location>
</feature>
<comment type="catalytic activity">
    <reaction evidence="9">
        <text>2-deoxy-D-ribose + ATP = 2-deoxy-D-ribose 5-phosphate + ADP + H(+)</text>
        <dbReference type="Rhea" id="RHEA:30871"/>
        <dbReference type="ChEBI" id="CHEBI:15378"/>
        <dbReference type="ChEBI" id="CHEBI:30616"/>
        <dbReference type="ChEBI" id="CHEBI:62877"/>
        <dbReference type="ChEBI" id="CHEBI:90761"/>
        <dbReference type="ChEBI" id="CHEBI:456216"/>
        <dbReference type="EC" id="2.7.1.229"/>
    </reaction>
</comment>
<dbReference type="EC" id="2.7.1.229" evidence="9"/>
<feature type="binding site" evidence="9">
    <location>
        <position position="253"/>
    </location>
    <ligand>
        <name>K(+)</name>
        <dbReference type="ChEBI" id="CHEBI:29103"/>
    </ligand>
</feature>
<keyword evidence="5 9" id="KW-0067">ATP-binding</keyword>
<reference evidence="11 12" key="1">
    <citation type="submission" date="2023-03" db="EMBL/GenBank/DDBJ databases">
        <title>Novel Species.</title>
        <authorList>
            <person name="Ma S."/>
        </authorList>
    </citation>
    <scope>NUCLEOTIDE SEQUENCE [LARGE SCALE GENOMIC DNA]</scope>
    <source>
        <strain evidence="11 12">B11</strain>
    </source>
</reference>
<dbReference type="EMBL" id="CP121689">
    <property type="protein sequence ID" value="WZL76391.1"/>
    <property type="molecule type" value="Genomic_DNA"/>
</dbReference>
<dbReference type="PANTHER" id="PTHR10584">
    <property type="entry name" value="SUGAR KINASE"/>
    <property type="match status" value="1"/>
</dbReference>
<comment type="cofactor">
    <cofactor evidence="9">
        <name>Mg(2+)</name>
        <dbReference type="ChEBI" id="CHEBI:18420"/>
    </cofactor>
</comment>
<dbReference type="InterPro" id="IPR011611">
    <property type="entry name" value="PfkB_dom"/>
</dbReference>
<feature type="binding site" evidence="9">
    <location>
        <begin position="17"/>
        <end position="19"/>
    </location>
    <ligand>
        <name>substrate</name>
    </ligand>
</feature>
<dbReference type="Gene3D" id="3.40.1190.20">
    <property type="match status" value="1"/>
</dbReference>
<sequence length="319" mass="34908">MSPKEQKPVIAVVGSNMMDLITYYENAFPRIGETVLGKDFEIGFGGKGANQAVAAAKLGAEVIMVTAVGDDLFGPLVRKNFEEQGISSRYVKIVPGKSSGVAPIFVDPQGRNSIFIIPGANHYLDPEDVTRARDALRRASFLLLQLEIKMETTYYAIELTRKLGIKTILNPAPAQKLDWEKLQGIYLFAPNETELENLTGISVTSKESIQEGIERLLEKGLENVVVTLGDKGAMLGNREGFQFFPAYQAKSIDTTGAGDAFLGALGLFLAEGKPLEESIDLACAYAALSTEKRGTQKSFVKRQEFEEWLANASQKSETW</sequence>
<organism evidence="11 12">
    <name type="scientific">Thermatribacter velox</name>
    <dbReference type="NCBI Taxonomy" id="3039681"/>
    <lineage>
        <taxon>Bacteria</taxon>
        <taxon>Pseudomonadati</taxon>
        <taxon>Atribacterota</taxon>
        <taxon>Atribacteria</taxon>
        <taxon>Atribacterales</taxon>
        <taxon>Thermatribacteraceae</taxon>
        <taxon>Thermatribacter</taxon>
    </lineage>
</organism>
<evidence type="ECO:0000256" key="1">
    <source>
        <dbReference type="ARBA" id="ARBA00022679"/>
    </source>
</evidence>
<evidence type="ECO:0000313" key="11">
    <source>
        <dbReference type="EMBL" id="WZL76391.1"/>
    </source>
</evidence>
<dbReference type="Pfam" id="PF00294">
    <property type="entry name" value="PfkB"/>
    <property type="match status" value="1"/>
</dbReference>
<dbReference type="HAMAP" id="MF_01987">
    <property type="entry name" value="Ribokinase"/>
    <property type="match status" value="1"/>
</dbReference>
<dbReference type="PRINTS" id="PR00990">
    <property type="entry name" value="RIBOKINASE"/>
</dbReference>
<feature type="binding site" evidence="9">
    <location>
        <position position="298"/>
    </location>
    <ligand>
        <name>K(+)</name>
        <dbReference type="ChEBI" id="CHEBI:29103"/>
    </ligand>
</feature>
<feature type="active site" description="Proton acceptor" evidence="9">
    <location>
        <position position="259"/>
    </location>
</feature>
<dbReference type="RefSeq" id="WP_369018553.1">
    <property type="nucleotide sequence ID" value="NZ_CP121689.1"/>
</dbReference>
<dbReference type="PANTHER" id="PTHR10584:SF166">
    <property type="entry name" value="RIBOKINASE"/>
    <property type="match status" value="1"/>
</dbReference>
<evidence type="ECO:0000256" key="7">
    <source>
        <dbReference type="ARBA" id="ARBA00022958"/>
    </source>
</evidence>
<keyword evidence="2 9" id="KW-0479">Metal-binding</keyword>
<feature type="binding site" evidence="9">
    <location>
        <begin position="258"/>
        <end position="259"/>
    </location>
    <ligand>
        <name>ATP</name>
        <dbReference type="ChEBI" id="CHEBI:30616"/>
    </ligand>
</feature>
<dbReference type="InterPro" id="IPR029056">
    <property type="entry name" value="Ribokinase-like"/>
</dbReference>
<evidence type="ECO:0000313" key="12">
    <source>
        <dbReference type="Proteomes" id="UP001461341"/>
    </source>
</evidence>
<dbReference type="NCBIfam" id="TIGR02152">
    <property type="entry name" value="D_ribokin_bact"/>
    <property type="match status" value="1"/>
</dbReference>
<feature type="binding site" evidence="9">
    <location>
        <begin position="46"/>
        <end position="50"/>
    </location>
    <ligand>
        <name>substrate</name>
    </ligand>
</feature>
<evidence type="ECO:0000259" key="10">
    <source>
        <dbReference type="Pfam" id="PF00294"/>
    </source>
</evidence>
<feature type="binding site" evidence="9">
    <location>
        <position position="191"/>
    </location>
    <ligand>
        <name>ATP</name>
        <dbReference type="ChEBI" id="CHEBI:30616"/>
    </ligand>
</feature>
<feature type="binding site" evidence="9">
    <location>
        <position position="294"/>
    </location>
    <ligand>
        <name>K(+)</name>
        <dbReference type="ChEBI" id="CHEBI:29103"/>
    </ligand>
</feature>
<protein>
    <recommendedName>
        <fullName evidence="9">Deoxyribokinase</fullName>
        <shortName evidence="9">dRK</shortName>
        <ecNumber evidence="9">2.7.1.229</ecNumber>
    </recommendedName>
    <alternativeName>
        <fullName evidence="9">ATP:2-deoxy-D-ribose 5-phosphotransferase</fullName>
    </alternativeName>
</protein>
<comment type="caution">
    <text evidence="9">Lacks conserved residue(s) required for the propagation of feature annotation.</text>
</comment>
<dbReference type="GO" id="GO:0004747">
    <property type="term" value="F:ribokinase activity"/>
    <property type="evidence" value="ECO:0007669"/>
    <property type="project" value="UniProtKB-EC"/>
</dbReference>
<evidence type="ECO:0000256" key="5">
    <source>
        <dbReference type="ARBA" id="ARBA00022840"/>
    </source>
</evidence>
<feature type="binding site" evidence="9">
    <location>
        <position position="147"/>
    </location>
    <ligand>
        <name>substrate</name>
    </ligand>
</feature>
<evidence type="ECO:0000256" key="9">
    <source>
        <dbReference type="HAMAP-Rule" id="MF_01987"/>
    </source>
</evidence>
<proteinExistence type="inferred from homology"/>
<dbReference type="CDD" id="cd01174">
    <property type="entry name" value="ribokinase"/>
    <property type="match status" value="1"/>
</dbReference>
<feature type="binding site" evidence="9">
    <location>
        <position position="259"/>
    </location>
    <ligand>
        <name>substrate</name>
    </ligand>
</feature>
<evidence type="ECO:0000256" key="2">
    <source>
        <dbReference type="ARBA" id="ARBA00022723"/>
    </source>
</evidence>
<feature type="binding site" evidence="9">
    <location>
        <position position="289"/>
    </location>
    <ligand>
        <name>K(+)</name>
        <dbReference type="ChEBI" id="CHEBI:29103"/>
    </ligand>
</feature>
<comment type="similarity">
    <text evidence="9">Belongs to the carbohydrate kinase PfkB family. Deoxyribokinase subfamily.</text>
</comment>
<feature type="binding site" evidence="9">
    <location>
        <position position="292"/>
    </location>
    <ligand>
        <name>K(+)</name>
        <dbReference type="ChEBI" id="CHEBI:29103"/>
    </ligand>
</feature>
<dbReference type="SUPFAM" id="SSF53613">
    <property type="entry name" value="Ribokinase-like"/>
    <property type="match status" value="1"/>
</dbReference>
<evidence type="ECO:0000256" key="4">
    <source>
        <dbReference type="ARBA" id="ARBA00022777"/>
    </source>
</evidence>
<comment type="function">
    <text evidence="9">Catalyzes the ATP-dependent phosphorylation of 2-deoxy-D-ribose to 2-deoxy-D-ribose 5-phosphate (dRib-5P), allowing the use of deoxyribose as the sole carbon source.</text>
</comment>
<keyword evidence="8 9" id="KW-0119">Carbohydrate metabolism</keyword>
<dbReference type="InterPro" id="IPR011877">
    <property type="entry name" value="Ribokinase"/>
</dbReference>
<keyword evidence="9" id="KW-0963">Cytoplasm</keyword>
<feature type="binding site" evidence="9">
    <location>
        <position position="255"/>
    </location>
    <ligand>
        <name>K(+)</name>
        <dbReference type="ChEBI" id="CHEBI:29103"/>
    </ligand>
</feature>
<name>A0ABZ2YDN3_9BACT</name>
<feature type="site" description="Important for substrate specificity" evidence="9">
    <location>
        <position position="17"/>
    </location>
</feature>
<keyword evidence="3 9" id="KW-0547">Nucleotide-binding</keyword>
<evidence type="ECO:0000256" key="8">
    <source>
        <dbReference type="ARBA" id="ARBA00023277"/>
    </source>
</evidence>
<dbReference type="Proteomes" id="UP001461341">
    <property type="component" value="Chromosome"/>
</dbReference>
<feature type="binding site" evidence="9">
    <location>
        <begin position="227"/>
        <end position="232"/>
    </location>
    <ligand>
        <name>ATP</name>
        <dbReference type="ChEBI" id="CHEBI:30616"/>
    </ligand>
</feature>
<evidence type="ECO:0000256" key="6">
    <source>
        <dbReference type="ARBA" id="ARBA00022842"/>
    </source>
</evidence>
<comment type="subunit">
    <text evidence="9">Homodimer.</text>
</comment>
<keyword evidence="1 9" id="KW-0808">Transferase</keyword>
<evidence type="ECO:0000256" key="3">
    <source>
        <dbReference type="ARBA" id="ARBA00022741"/>
    </source>
</evidence>
<keyword evidence="4 9" id="KW-0418">Kinase</keyword>
<keyword evidence="6 9" id="KW-0460">Magnesium</keyword>
<accession>A0ABZ2YDN3</accession>
<dbReference type="InterPro" id="IPR002139">
    <property type="entry name" value="Ribo/fructo_kinase"/>
</dbReference>
<keyword evidence="12" id="KW-1185">Reference proteome</keyword>